<proteinExistence type="predicted"/>
<evidence type="ECO:0000313" key="2">
    <source>
        <dbReference type="EMBL" id="AFL95974.1"/>
    </source>
</evidence>
<keyword evidence="1" id="KW-0812">Transmembrane</keyword>
<name>I3ZW90_THECF</name>
<dbReference type="HOGENOM" id="CLU_2911728_0_0_2"/>
<evidence type="ECO:0000256" key="1">
    <source>
        <dbReference type="SAM" id="Phobius"/>
    </source>
</evidence>
<dbReference type="KEGG" id="thm:CL1_1778"/>
<sequence>MHVARNDGCSHHALMHSDEHFVENYFISMVINKQNLTLLLVVFRSIILNKLNKKGNVKFNF</sequence>
<dbReference type="EMBL" id="CP003651">
    <property type="protein sequence ID" value="AFL95974.1"/>
    <property type="molecule type" value="Genomic_DNA"/>
</dbReference>
<protein>
    <submittedName>
        <fullName evidence="2">Uncharacterized protein</fullName>
    </submittedName>
</protein>
<dbReference type="AlphaFoldDB" id="I3ZW90"/>
<gene>
    <name evidence="2" type="ORF">CL1_1778</name>
</gene>
<feature type="transmembrane region" description="Helical" evidence="1">
    <location>
        <begin position="25"/>
        <end position="47"/>
    </location>
</feature>
<organism evidence="2 3">
    <name type="scientific">Thermococcus cleftensis (strain DSM 27260 / KACC 17922 / CL1)</name>
    <dbReference type="NCBI Taxonomy" id="163003"/>
    <lineage>
        <taxon>Archaea</taxon>
        <taxon>Methanobacteriati</taxon>
        <taxon>Methanobacteriota</taxon>
        <taxon>Thermococci</taxon>
        <taxon>Thermococcales</taxon>
        <taxon>Thermococcaceae</taxon>
        <taxon>Thermococcus</taxon>
    </lineage>
</organism>
<accession>I3ZW90</accession>
<keyword evidence="1" id="KW-1133">Transmembrane helix</keyword>
<keyword evidence="3" id="KW-1185">Reference proteome</keyword>
<reference evidence="2 3" key="1">
    <citation type="journal article" date="2012" name="J. Bacteriol.">
        <title>Complete Genome Sequence of the Hyperthermophilic Archaeon Thermococcus sp. Strain CL1, Isolated from a Paralvinella sp. Polychaete Worm Collected from a Hydrothermal Vent.</title>
        <authorList>
            <person name="Jung J.H."/>
            <person name="Holden J.F."/>
            <person name="Seo D.H."/>
            <person name="Park K.H."/>
            <person name="Shin H."/>
            <person name="Ryu S."/>
            <person name="Lee J.H."/>
            <person name="Park C.S."/>
        </authorList>
    </citation>
    <scope>NUCLEOTIDE SEQUENCE [LARGE SCALE GENOMIC DNA]</scope>
    <source>
        <strain evidence="3">DSM 27260 / KACC 17922 / CL1</strain>
    </source>
</reference>
<keyword evidence="1" id="KW-0472">Membrane</keyword>
<evidence type="ECO:0000313" key="3">
    <source>
        <dbReference type="Proteomes" id="UP000006064"/>
    </source>
</evidence>
<dbReference type="Proteomes" id="UP000006064">
    <property type="component" value="Chromosome"/>
</dbReference>